<dbReference type="PANTHER" id="PTHR43283:SF3">
    <property type="entry name" value="BETA-LACTAMASE FAMILY PROTEIN (AFU_ORTHOLOGUE AFUA_5G07500)"/>
    <property type="match status" value="1"/>
</dbReference>
<evidence type="ECO:0000313" key="4">
    <source>
        <dbReference type="Proteomes" id="UP001155483"/>
    </source>
</evidence>
<dbReference type="Gene3D" id="3.40.710.10">
    <property type="entry name" value="DD-peptidase/beta-lactamase superfamily"/>
    <property type="match status" value="1"/>
</dbReference>
<feature type="signal peptide" evidence="1">
    <location>
        <begin position="1"/>
        <end position="27"/>
    </location>
</feature>
<keyword evidence="4" id="KW-1185">Reference proteome</keyword>
<dbReference type="RefSeq" id="WP_279294982.1">
    <property type="nucleotide sequence ID" value="NZ_JAOTIF010000001.1"/>
</dbReference>
<dbReference type="PANTHER" id="PTHR43283">
    <property type="entry name" value="BETA-LACTAMASE-RELATED"/>
    <property type="match status" value="1"/>
</dbReference>
<dbReference type="AlphaFoldDB" id="A0A9X3B659"/>
<evidence type="ECO:0000313" key="3">
    <source>
        <dbReference type="EMBL" id="MCU7547535.1"/>
    </source>
</evidence>
<dbReference type="InterPro" id="IPR001466">
    <property type="entry name" value="Beta-lactam-related"/>
</dbReference>
<keyword evidence="1" id="KW-0732">Signal</keyword>
<dbReference type="Proteomes" id="UP001155483">
    <property type="component" value="Unassembled WGS sequence"/>
</dbReference>
<protein>
    <submittedName>
        <fullName evidence="3">Beta-lactamase family protein</fullName>
    </submittedName>
</protein>
<feature type="domain" description="Beta-lactamase-related" evidence="2">
    <location>
        <begin position="49"/>
        <end position="363"/>
    </location>
</feature>
<dbReference type="InterPro" id="IPR012338">
    <property type="entry name" value="Beta-lactam/transpept-like"/>
</dbReference>
<sequence>MPSLIASCCKKLFLIIFLLSFFQNSNAQYDFSKVDHWLQYNLSEIGGRAVLMVYKDGKIVYSKSENNLSRRQKIAGRFIANRTNKEADEVLQDFDPGTRQMVASCSKWYSAALVMTFVDEGKLNLEDSVGRYLPVFTKYGKGNIRIWQCLSHLTGIASGTLKESLQAMKDVNSMDEAMEQIAQLPMEGAPGKTFHYSNVGLQMAAAVIEKIGGKDFETLFASRIAAPLQMKNTDYGHKKVPLAAGGAWSTPSDYMNFLVMILNEGKFNGRQVLSKESVIEMQRDRVAKDVVVKYAPAEAGNWGYGFGEWVMNDDTNAKRSNSVTSPGLFGSFPWVDNEKKYCGFLFTMYVKNTGRHERYTELKRLVDEALKIR</sequence>
<organism evidence="3 4">
    <name type="scientific">Paraflavisolibacter caeni</name>
    <dbReference type="NCBI Taxonomy" id="2982496"/>
    <lineage>
        <taxon>Bacteria</taxon>
        <taxon>Pseudomonadati</taxon>
        <taxon>Bacteroidota</taxon>
        <taxon>Chitinophagia</taxon>
        <taxon>Chitinophagales</taxon>
        <taxon>Chitinophagaceae</taxon>
        <taxon>Paraflavisolibacter</taxon>
    </lineage>
</organism>
<proteinExistence type="predicted"/>
<evidence type="ECO:0000256" key="1">
    <source>
        <dbReference type="SAM" id="SignalP"/>
    </source>
</evidence>
<dbReference type="Pfam" id="PF00144">
    <property type="entry name" value="Beta-lactamase"/>
    <property type="match status" value="1"/>
</dbReference>
<dbReference type="SUPFAM" id="SSF56601">
    <property type="entry name" value="beta-lactamase/transpeptidase-like"/>
    <property type="match status" value="1"/>
</dbReference>
<accession>A0A9X3B659</accession>
<dbReference type="InterPro" id="IPR050789">
    <property type="entry name" value="Diverse_Enzym_Activities"/>
</dbReference>
<comment type="caution">
    <text evidence="3">The sequence shown here is derived from an EMBL/GenBank/DDBJ whole genome shotgun (WGS) entry which is preliminary data.</text>
</comment>
<reference evidence="3" key="2">
    <citation type="submission" date="2023-04" db="EMBL/GenBank/DDBJ databases">
        <title>Paracnuella aquatica gen. nov., sp. nov., a member of the family Chitinophagaceae isolated from a hot spring.</title>
        <authorList>
            <person name="Wang C."/>
        </authorList>
    </citation>
    <scope>NUCLEOTIDE SEQUENCE</scope>
    <source>
        <strain evidence="3">LB-8</strain>
    </source>
</reference>
<evidence type="ECO:0000259" key="2">
    <source>
        <dbReference type="Pfam" id="PF00144"/>
    </source>
</evidence>
<name>A0A9X3B659_9BACT</name>
<gene>
    <name evidence="3" type="ORF">OCK74_00340</name>
</gene>
<reference evidence="3" key="1">
    <citation type="submission" date="2022-09" db="EMBL/GenBank/DDBJ databases">
        <authorList>
            <person name="Yuan C."/>
            <person name="Ke Z."/>
        </authorList>
    </citation>
    <scope>NUCLEOTIDE SEQUENCE</scope>
    <source>
        <strain evidence="3">LB-8</strain>
    </source>
</reference>
<feature type="chain" id="PRO_5040905195" evidence="1">
    <location>
        <begin position="28"/>
        <end position="373"/>
    </location>
</feature>
<dbReference type="EMBL" id="JAOTIF010000001">
    <property type="protein sequence ID" value="MCU7547535.1"/>
    <property type="molecule type" value="Genomic_DNA"/>
</dbReference>